<reference evidence="3" key="1">
    <citation type="submission" date="2022-08" db="EMBL/GenBank/DDBJ databases">
        <title>Complete genome of Mycoplasma iguanae type strain 2327.</title>
        <authorList>
            <person name="Spergser J."/>
        </authorList>
    </citation>
    <scope>NUCLEOTIDE SEQUENCE</scope>
    <source>
        <strain evidence="3">2327</strain>
    </source>
</reference>
<dbReference type="SUPFAM" id="SSF56024">
    <property type="entry name" value="Phospholipase D/nuclease"/>
    <property type="match status" value="2"/>
</dbReference>
<dbReference type="InterPro" id="IPR001736">
    <property type="entry name" value="PLipase_D/transphosphatidylase"/>
</dbReference>
<evidence type="ECO:0000259" key="2">
    <source>
        <dbReference type="PROSITE" id="PS50035"/>
    </source>
</evidence>
<evidence type="ECO:0000256" key="1">
    <source>
        <dbReference type="SAM" id="Phobius"/>
    </source>
</evidence>
<dbReference type="Pfam" id="PF13091">
    <property type="entry name" value="PLDc_2"/>
    <property type="match status" value="2"/>
</dbReference>
<gene>
    <name evidence="3" type="ORF">NV226_02460</name>
</gene>
<dbReference type="SMART" id="SM00155">
    <property type="entry name" value="PLDc"/>
    <property type="match status" value="2"/>
</dbReference>
<sequence>MQKRHNEAKLSWLITLSLLPIIGHFLFFLLGLKYKNVLSKEKYYHSYNKLFQPDEDAKNVLLEKEDRFSKGVKHLTQRKFKNADFSIINHGEEYFQKLFQYLKKAEKFIHIEIYIIKRGEIWEELKTILINKAKQGVEIRIIVDSFGLMDIPKTDLILLEQSGIHLLKYGVINFPFLNSGVFYRTHKKYFIIDGKILFSGGNNISDEYACYHPKYGDWQDANFYVQGEFVKQYSIAFINGWKLFSNEQLSLKKYAPIYYSEKNDTVAMLLEDGPITDEATLEEFILFMINKSQNIIRFSTPYFVPTQKVLTALKNALMSGIKVEIYVPGIYDKAYVKTTTFFYLKELQKYGLKIYFLREKFLHSKMASFDDKYAYIGTLNIDVRSFYSQYEIISFVKGEAVKQINQTFWNYKNASLTWEQMPNTHKKYTVIFVFFVKLFKPLL</sequence>
<keyword evidence="4" id="KW-1185">Reference proteome</keyword>
<dbReference type="PROSITE" id="PS50035">
    <property type="entry name" value="PLD"/>
    <property type="match status" value="2"/>
</dbReference>
<dbReference type="Gene3D" id="3.30.870.10">
    <property type="entry name" value="Endonuclease Chain A"/>
    <property type="match status" value="2"/>
</dbReference>
<feature type="transmembrane region" description="Helical" evidence="1">
    <location>
        <begin position="12"/>
        <end position="32"/>
    </location>
</feature>
<dbReference type="PANTHER" id="PTHR21248">
    <property type="entry name" value="CARDIOLIPIN SYNTHASE"/>
    <property type="match status" value="1"/>
</dbReference>
<accession>A0ABY5RB41</accession>
<name>A0ABY5RB41_9MOLU</name>
<dbReference type="PANTHER" id="PTHR21248:SF22">
    <property type="entry name" value="PHOSPHOLIPASE D"/>
    <property type="match status" value="1"/>
</dbReference>
<keyword evidence="1" id="KW-0812">Transmembrane</keyword>
<dbReference type="Proteomes" id="UP001059252">
    <property type="component" value="Chromosome"/>
</dbReference>
<dbReference type="CDD" id="cd09110">
    <property type="entry name" value="PLDc_CLS_1"/>
    <property type="match status" value="1"/>
</dbReference>
<feature type="domain" description="PLD phosphodiesterase" evidence="2">
    <location>
        <begin position="358"/>
        <end position="385"/>
    </location>
</feature>
<dbReference type="EMBL" id="CP102734">
    <property type="protein sequence ID" value="UVD81567.1"/>
    <property type="molecule type" value="Genomic_DNA"/>
</dbReference>
<proteinExistence type="predicted"/>
<organism evidence="3 4">
    <name type="scientific">Mycoplasma iguanae</name>
    <dbReference type="NCBI Taxonomy" id="292461"/>
    <lineage>
        <taxon>Bacteria</taxon>
        <taxon>Bacillati</taxon>
        <taxon>Mycoplasmatota</taxon>
        <taxon>Mollicutes</taxon>
        <taxon>Mycoplasmataceae</taxon>
        <taxon>Mycoplasma</taxon>
    </lineage>
</organism>
<protein>
    <submittedName>
        <fullName evidence="3">Phosphatidylserine/phosphatidylglycerophosphate/ cardiolipin synthase family protein</fullName>
    </submittedName>
</protein>
<feature type="domain" description="PLD phosphodiesterase" evidence="2">
    <location>
        <begin position="181"/>
        <end position="208"/>
    </location>
</feature>
<dbReference type="InterPro" id="IPR025202">
    <property type="entry name" value="PLD-like_dom"/>
</dbReference>
<keyword evidence="1" id="KW-0472">Membrane</keyword>
<evidence type="ECO:0000313" key="4">
    <source>
        <dbReference type="Proteomes" id="UP001059252"/>
    </source>
</evidence>
<dbReference type="CDD" id="cd09112">
    <property type="entry name" value="PLDc_CLS_2"/>
    <property type="match status" value="1"/>
</dbReference>
<evidence type="ECO:0000313" key="3">
    <source>
        <dbReference type="EMBL" id="UVD81567.1"/>
    </source>
</evidence>
<keyword evidence="1" id="KW-1133">Transmembrane helix</keyword>
<dbReference type="RefSeq" id="WP_258210741.1">
    <property type="nucleotide sequence ID" value="NZ_CP102734.1"/>
</dbReference>